<feature type="compositionally biased region" description="Polar residues" evidence="5">
    <location>
        <begin position="19"/>
        <end position="28"/>
    </location>
</feature>
<gene>
    <name evidence="6" type="ORF">AB1Y20_019414</name>
</gene>
<dbReference type="GO" id="GO:0005634">
    <property type="term" value="C:nucleus"/>
    <property type="evidence" value="ECO:0007669"/>
    <property type="project" value="TreeGrafter"/>
</dbReference>
<keyword evidence="4" id="KW-0677">Repeat</keyword>
<proteinExistence type="predicted"/>
<name>A0AB34JUZ6_PRYPA</name>
<evidence type="ECO:0000256" key="1">
    <source>
        <dbReference type="ARBA" id="ARBA00004496"/>
    </source>
</evidence>
<reference evidence="6 7" key="1">
    <citation type="journal article" date="2024" name="Science">
        <title>Giant polyketide synthase enzymes in the biosynthesis of giant marine polyether toxins.</title>
        <authorList>
            <person name="Fallon T.R."/>
            <person name="Shende V.V."/>
            <person name="Wierzbicki I.H."/>
            <person name="Pendleton A.L."/>
            <person name="Watervoot N.F."/>
            <person name="Auber R.P."/>
            <person name="Gonzalez D.J."/>
            <person name="Wisecaver J.H."/>
            <person name="Moore B.S."/>
        </authorList>
    </citation>
    <scope>NUCLEOTIDE SEQUENCE [LARGE SCALE GENOMIC DNA]</scope>
    <source>
        <strain evidence="6 7">12B1</strain>
    </source>
</reference>
<accession>A0AB34JUZ6</accession>
<organism evidence="6 7">
    <name type="scientific">Prymnesium parvum</name>
    <name type="common">Toxic golden alga</name>
    <dbReference type="NCBI Taxonomy" id="97485"/>
    <lineage>
        <taxon>Eukaryota</taxon>
        <taxon>Haptista</taxon>
        <taxon>Haptophyta</taxon>
        <taxon>Prymnesiophyceae</taxon>
        <taxon>Prymnesiales</taxon>
        <taxon>Prymnesiaceae</taxon>
        <taxon>Prymnesium</taxon>
    </lineage>
</organism>
<dbReference type="PANTHER" id="PTHR22710:SF2">
    <property type="entry name" value="X-RAY RADIATION RESISTANCE-ASSOCIATED PROTEIN 1"/>
    <property type="match status" value="1"/>
</dbReference>
<dbReference type="GO" id="GO:0005737">
    <property type="term" value="C:cytoplasm"/>
    <property type="evidence" value="ECO:0007669"/>
    <property type="project" value="UniProtKB-SubCell"/>
</dbReference>
<evidence type="ECO:0000256" key="4">
    <source>
        <dbReference type="ARBA" id="ARBA00022737"/>
    </source>
</evidence>
<dbReference type="InterPro" id="IPR001611">
    <property type="entry name" value="Leu-rich_rpt"/>
</dbReference>
<dbReference type="Pfam" id="PF13855">
    <property type="entry name" value="LRR_8"/>
    <property type="match status" value="2"/>
</dbReference>
<comment type="subcellular location">
    <subcellularLocation>
        <location evidence="1">Cytoplasm</location>
    </subcellularLocation>
</comment>
<dbReference type="AlphaFoldDB" id="A0AB34JUZ6"/>
<evidence type="ECO:0000256" key="5">
    <source>
        <dbReference type="SAM" id="MobiDB-lite"/>
    </source>
</evidence>
<evidence type="ECO:0000313" key="7">
    <source>
        <dbReference type="Proteomes" id="UP001515480"/>
    </source>
</evidence>
<dbReference type="Pfam" id="PF13516">
    <property type="entry name" value="LRR_6"/>
    <property type="match status" value="1"/>
</dbReference>
<dbReference type="EMBL" id="JBGBPQ010000005">
    <property type="protein sequence ID" value="KAL1524521.1"/>
    <property type="molecule type" value="Genomic_DNA"/>
</dbReference>
<protein>
    <submittedName>
        <fullName evidence="6">Uncharacterized protein</fullName>
    </submittedName>
</protein>
<evidence type="ECO:0000256" key="2">
    <source>
        <dbReference type="ARBA" id="ARBA00022490"/>
    </source>
</evidence>
<dbReference type="PANTHER" id="PTHR22710">
    <property type="entry name" value="X-RAY RADIATION RESISTANCE ASSOCIATED PROTEIN 1 XRRA1"/>
    <property type="match status" value="1"/>
</dbReference>
<evidence type="ECO:0000313" key="6">
    <source>
        <dbReference type="EMBL" id="KAL1524521.1"/>
    </source>
</evidence>
<dbReference type="InterPro" id="IPR032675">
    <property type="entry name" value="LRR_dom_sf"/>
</dbReference>
<feature type="region of interest" description="Disordered" evidence="5">
    <location>
        <begin position="1"/>
        <end position="42"/>
    </location>
</feature>
<keyword evidence="3" id="KW-0433">Leucine-rich repeat</keyword>
<dbReference type="InterPro" id="IPR003591">
    <property type="entry name" value="Leu-rich_rpt_typical-subtyp"/>
</dbReference>
<evidence type="ECO:0000256" key="3">
    <source>
        <dbReference type="ARBA" id="ARBA00022614"/>
    </source>
</evidence>
<dbReference type="Proteomes" id="UP001515480">
    <property type="component" value="Unassembled WGS sequence"/>
</dbReference>
<keyword evidence="2" id="KW-0963">Cytoplasm</keyword>
<dbReference type="SMART" id="SM00369">
    <property type="entry name" value="LRR_TYP"/>
    <property type="match status" value="3"/>
</dbReference>
<sequence length="529" mass="57545">MPVKAHSRRSQQALEALEQRQTAGSTWSFELHPPPQPVPRRKRPFIVPNQVKVPPPPPEPVVILDGFVLLEACRVEDPEEADKAVLEGCGISTVVCEDLTFFRKLTHLDLGDNHVQLCDLANLPILKELHLDCNGITQIQIPPDGFSFLEVLNLSYNGLSPEGVLALADLPRLRQLDISRNELLALPENMAGFRTLQVLNCDNNSLTSESCLLSLCLLPSLTHLSLSKNFLTHLPERAGDGFVLLESLNLTHNRIAKEESLLPLVHFSRLHTVLLYGNPFLMHGGASTDLTEVMAQRQIDMATIAPPPPQPPGKVDLRQMRTVAEAPSRRKVQLQYSKTLPKLKGAVEPPANAAKDEGAGSSFFLTSTDATLEGNVELQEAQAKVLEHEDVRADDLLAAGNLDIRSAVNALKHALERPSVQPTSINAHHLKLTANIIHRKRDKFDSGSGSRSQQKLVAGARKTGVLVDDMGTNLTELQQRAIELQPHINAKSGDADGDACMSAMLGILGAMHDVNLGSVSAPPAQPNVA</sequence>
<dbReference type="Gene3D" id="3.80.10.10">
    <property type="entry name" value="Ribonuclease Inhibitor"/>
    <property type="match status" value="1"/>
</dbReference>
<keyword evidence="7" id="KW-1185">Reference proteome</keyword>
<dbReference type="SUPFAM" id="SSF52058">
    <property type="entry name" value="L domain-like"/>
    <property type="match status" value="1"/>
</dbReference>
<dbReference type="PROSITE" id="PS51450">
    <property type="entry name" value="LRR"/>
    <property type="match status" value="1"/>
</dbReference>
<comment type="caution">
    <text evidence="6">The sequence shown here is derived from an EMBL/GenBank/DDBJ whole genome shotgun (WGS) entry which is preliminary data.</text>
</comment>